<sequence>MIISFKDKDTEKIYHQLFTKRFSLSIQHLALRKLILLDNAASINDLRWPPGNRLELLKGDRIEQYSLRINNQYRICFQVKDINCFYNVEIVDYH</sequence>
<proteinExistence type="predicted"/>
<dbReference type="PANTHER" id="PTHR40266:SF2">
    <property type="entry name" value="TOXIN HIGB-1"/>
    <property type="match status" value="1"/>
</dbReference>
<accession>A0A133RZH6</accession>
<dbReference type="Proteomes" id="UP000070226">
    <property type="component" value="Unassembled WGS sequence"/>
</dbReference>
<comment type="caution">
    <text evidence="1">The sequence shown here is derived from an EMBL/GenBank/DDBJ whole genome shotgun (WGS) entry which is preliminary data.</text>
</comment>
<name>A0A133RZH6_9FIRM</name>
<dbReference type="AlphaFoldDB" id="A0A133RZH6"/>
<dbReference type="InterPro" id="IPR007711">
    <property type="entry name" value="HigB-1"/>
</dbReference>
<organism evidence="1">
    <name type="scientific">Veillonella atypica</name>
    <dbReference type="NCBI Taxonomy" id="39777"/>
    <lineage>
        <taxon>Bacteria</taxon>
        <taxon>Bacillati</taxon>
        <taxon>Bacillota</taxon>
        <taxon>Negativicutes</taxon>
        <taxon>Veillonellales</taxon>
        <taxon>Veillonellaceae</taxon>
        <taxon>Veillonella</taxon>
    </lineage>
</organism>
<dbReference type="PANTHER" id="PTHR40266">
    <property type="entry name" value="TOXIN HIGB-1"/>
    <property type="match status" value="1"/>
</dbReference>
<protein>
    <submittedName>
        <fullName evidence="1">Putative toxin HigB-1</fullName>
    </submittedName>
</protein>
<dbReference type="Gene3D" id="3.30.2310.20">
    <property type="entry name" value="RelE-like"/>
    <property type="match status" value="1"/>
</dbReference>
<evidence type="ECO:0000313" key="1">
    <source>
        <dbReference type="EMBL" id="KXA61150.1"/>
    </source>
</evidence>
<dbReference type="SUPFAM" id="SSF143011">
    <property type="entry name" value="RelE-like"/>
    <property type="match status" value="1"/>
</dbReference>
<dbReference type="PATRIC" id="fig|39777.7.peg.1935"/>
<dbReference type="EMBL" id="LRQT01000123">
    <property type="protein sequence ID" value="KXA61150.1"/>
    <property type="molecule type" value="Genomic_DNA"/>
</dbReference>
<dbReference type="RefSeq" id="WP_060808002.1">
    <property type="nucleotide sequence ID" value="NZ_KQ958138.1"/>
</dbReference>
<gene>
    <name evidence="1" type="ORF">HMPREF3233_01966</name>
</gene>
<dbReference type="InterPro" id="IPR035093">
    <property type="entry name" value="RelE/ParE_toxin_dom_sf"/>
</dbReference>
<reference evidence="1 2" key="1">
    <citation type="submission" date="2016-01" db="EMBL/GenBank/DDBJ databases">
        <authorList>
            <person name="Oliw E.H."/>
        </authorList>
    </citation>
    <scope>NUCLEOTIDE SEQUENCE [LARGE SCALE GENOMIC DNA]</scope>
    <source>
        <strain evidence="1 2">CMW7756B</strain>
    </source>
</reference>
<evidence type="ECO:0000313" key="2">
    <source>
        <dbReference type="Proteomes" id="UP000070226"/>
    </source>
</evidence>
<dbReference type="Pfam" id="PF05015">
    <property type="entry name" value="HigB-like_toxin"/>
    <property type="match status" value="1"/>
</dbReference>